<evidence type="ECO:0000313" key="6">
    <source>
        <dbReference type="EMBL" id="BBF22346.1"/>
    </source>
</evidence>
<evidence type="ECO:0000256" key="4">
    <source>
        <dbReference type="PROSITE-ProRule" id="PRU00335"/>
    </source>
</evidence>
<evidence type="ECO:0000313" key="7">
    <source>
        <dbReference type="Proteomes" id="UP000271003"/>
    </source>
</evidence>
<dbReference type="Gene3D" id="1.10.357.10">
    <property type="entry name" value="Tetracycline Repressor, domain 2"/>
    <property type="match status" value="1"/>
</dbReference>
<protein>
    <submittedName>
        <fullName evidence="6">TetR family transcriptional regulator</fullName>
    </submittedName>
</protein>
<dbReference type="OrthoDB" id="9816320at2"/>
<dbReference type="EMBL" id="AP018786">
    <property type="protein sequence ID" value="BBF22346.1"/>
    <property type="molecule type" value="Genomic_DNA"/>
</dbReference>
<evidence type="ECO:0000256" key="1">
    <source>
        <dbReference type="ARBA" id="ARBA00023015"/>
    </source>
</evidence>
<keyword evidence="3" id="KW-0804">Transcription</keyword>
<dbReference type="InterPro" id="IPR009057">
    <property type="entry name" value="Homeodomain-like_sf"/>
</dbReference>
<dbReference type="RefSeq" id="WP_120176013.1">
    <property type="nucleotide sequence ID" value="NZ_AP018786.1"/>
</dbReference>
<evidence type="ECO:0000256" key="2">
    <source>
        <dbReference type="ARBA" id="ARBA00023125"/>
    </source>
</evidence>
<proteinExistence type="predicted"/>
<gene>
    <name evidence="6" type="ORF">SUTMEG_02370</name>
</gene>
<dbReference type="PANTHER" id="PTHR30055:SF234">
    <property type="entry name" value="HTH-TYPE TRANSCRIPTIONAL REGULATOR BETI"/>
    <property type="match status" value="1"/>
</dbReference>
<dbReference type="InterPro" id="IPR050109">
    <property type="entry name" value="HTH-type_TetR-like_transc_reg"/>
</dbReference>
<dbReference type="SUPFAM" id="SSF46689">
    <property type="entry name" value="Homeodomain-like"/>
    <property type="match status" value="1"/>
</dbReference>
<dbReference type="PRINTS" id="PR00455">
    <property type="entry name" value="HTHTETR"/>
</dbReference>
<evidence type="ECO:0000256" key="3">
    <source>
        <dbReference type="ARBA" id="ARBA00023163"/>
    </source>
</evidence>
<keyword evidence="2 4" id="KW-0238">DNA-binding</keyword>
<dbReference type="Pfam" id="PF00440">
    <property type="entry name" value="TetR_N"/>
    <property type="match status" value="1"/>
</dbReference>
<keyword evidence="1" id="KW-0805">Transcription regulation</keyword>
<reference evidence="6 7" key="1">
    <citation type="journal article" date="2018" name="Int. J. Syst. Evol. Microbiol.">
        <title>Mesosutterella multiformis gen. nov., sp. nov., a member of the family Sutterellaceae and Sutterella megalosphaeroides sp. nov., isolated from human faeces.</title>
        <authorList>
            <person name="Sakamoto M."/>
            <person name="Ikeyama N."/>
            <person name="Kunihiro T."/>
            <person name="Iino T."/>
            <person name="Yuki M."/>
            <person name="Ohkuma M."/>
        </authorList>
    </citation>
    <scope>NUCLEOTIDE SEQUENCE [LARGE SCALE GENOMIC DNA]</scope>
    <source>
        <strain evidence="6 7">6FBBBH3</strain>
    </source>
</reference>
<accession>A0A2Z6ICK3</accession>
<name>A0A2Z6ICK3_9BURK</name>
<dbReference type="PROSITE" id="PS50977">
    <property type="entry name" value="HTH_TETR_2"/>
    <property type="match status" value="1"/>
</dbReference>
<feature type="domain" description="HTH tetR-type" evidence="5">
    <location>
        <begin position="9"/>
        <end position="69"/>
    </location>
</feature>
<dbReference type="GO" id="GO:0003700">
    <property type="term" value="F:DNA-binding transcription factor activity"/>
    <property type="evidence" value="ECO:0007669"/>
    <property type="project" value="TreeGrafter"/>
</dbReference>
<organism evidence="6 7">
    <name type="scientific">Sutterella megalosphaeroides</name>
    <dbReference type="NCBI Taxonomy" id="2494234"/>
    <lineage>
        <taxon>Bacteria</taxon>
        <taxon>Pseudomonadati</taxon>
        <taxon>Pseudomonadota</taxon>
        <taxon>Betaproteobacteria</taxon>
        <taxon>Burkholderiales</taxon>
        <taxon>Sutterellaceae</taxon>
        <taxon>Sutterella</taxon>
    </lineage>
</organism>
<dbReference type="GO" id="GO:0000976">
    <property type="term" value="F:transcription cis-regulatory region binding"/>
    <property type="evidence" value="ECO:0007669"/>
    <property type="project" value="TreeGrafter"/>
</dbReference>
<dbReference type="Proteomes" id="UP000271003">
    <property type="component" value="Chromosome"/>
</dbReference>
<dbReference type="PANTHER" id="PTHR30055">
    <property type="entry name" value="HTH-TYPE TRANSCRIPTIONAL REGULATOR RUTR"/>
    <property type="match status" value="1"/>
</dbReference>
<feature type="DNA-binding region" description="H-T-H motif" evidence="4">
    <location>
        <begin position="32"/>
        <end position="51"/>
    </location>
</feature>
<dbReference type="InterPro" id="IPR001647">
    <property type="entry name" value="HTH_TetR"/>
</dbReference>
<dbReference type="AlphaFoldDB" id="A0A2Z6ICK3"/>
<dbReference type="KEGG" id="sutt:SUTMEG_02370"/>
<keyword evidence="7" id="KW-1185">Reference proteome</keyword>
<sequence>MSKQTDTYMQRRREILEAAERCVLRDGLRKLRLRDLAKESGQSLGNFYNYFENKQALIEALVEKEVDWFIRSATLPSEPLPAGATYRERLRRRLETFVSAYLSPDGVKTMLSIASEALVDPKVRAILKAANKRVCERMVANISEDREVIERLPPEVLEVRMQLTRSMLESVRVMLVFDDDLDPVLIRNTLVDRLTDMFIDEIARDHGVSPEEIARRV</sequence>
<evidence type="ECO:0000259" key="5">
    <source>
        <dbReference type="PROSITE" id="PS50977"/>
    </source>
</evidence>